<proteinExistence type="predicted"/>
<feature type="region of interest" description="Disordered" evidence="1">
    <location>
        <begin position="132"/>
        <end position="180"/>
    </location>
</feature>
<evidence type="ECO:0000313" key="2">
    <source>
        <dbReference type="EMBL" id="EDL98800.1"/>
    </source>
</evidence>
<dbReference type="Proteomes" id="UP000234681">
    <property type="component" value="Chromosome 5"/>
</dbReference>
<gene>
    <name evidence="2" type="ORF">rCG_54768</name>
</gene>
<organism evidence="2 3">
    <name type="scientific">Rattus norvegicus</name>
    <name type="common">Rat</name>
    <dbReference type="NCBI Taxonomy" id="10116"/>
    <lineage>
        <taxon>Eukaryota</taxon>
        <taxon>Metazoa</taxon>
        <taxon>Chordata</taxon>
        <taxon>Craniata</taxon>
        <taxon>Vertebrata</taxon>
        <taxon>Euteleostomi</taxon>
        <taxon>Mammalia</taxon>
        <taxon>Eutheria</taxon>
        <taxon>Euarchontoglires</taxon>
        <taxon>Glires</taxon>
        <taxon>Rodentia</taxon>
        <taxon>Myomorpha</taxon>
        <taxon>Muroidea</taxon>
        <taxon>Muridae</taxon>
        <taxon>Murinae</taxon>
        <taxon>Rattus</taxon>
    </lineage>
</organism>
<accession>A6IJ80</accession>
<dbReference type="EMBL" id="CH473962">
    <property type="protein sequence ID" value="EDL98800.1"/>
    <property type="molecule type" value="Genomic_DNA"/>
</dbReference>
<name>A6IJ80_RAT</name>
<sequence length="180" mass="19197">MFAAAGLVKPARLMKVFVTGPLPAQGRAALAQATESGHCSTTETIWCPEISLHGAPAQASGSSRVSGRVCAYCSAGCRVRLHCSVLLLNTGYQGALQQGLLPEDEEHCCLHQHQQRRCGKPGRPVPGISQWSDCSSRTGCDHPRTTASKPPPADPQELRDPAPHRQCHLQNSQHHVLAGG</sequence>
<dbReference type="AlphaFoldDB" id="A6IJ80"/>
<reference evidence="3" key="1">
    <citation type="submission" date="2005-09" db="EMBL/GenBank/DDBJ databases">
        <authorList>
            <person name="Mural R.J."/>
            <person name="Li P.W."/>
            <person name="Adams M.D."/>
            <person name="Amanatides P.G."/>
            <person name="Baden-Tillson H."/>
            <person name="Barnstead M."/>
            <person name="Chin S.H."/>
            <person name="Dew I."/>
            <person name="Evans C.A."/>
            <person name="Ferriera S."/>
            <person name="Flanigan M."/>
            <person name="Fosler C."/>
            <person name="Glodek A."/>
            <person name="Gu Z."/>
            <person name="Holt R.A."/>
            <person name="Jennings D."/>
            <person name="Kraft C.L."/>
            <person name="Lu F."/>
            <person name="Nguyen T."/>
            <person name="Nusskern D.R."/>
            <person name="Pfannkoch C.M."/>
            <person name="Sitter C."/>
            <person name="Sutton G.G."/>
            <person name="Venter J.C."/>
            <person name="Wang Z."/>
            <person name="Woodage T."/>
            <person name="Zheng X.H."/>
            <person name="Zhong F."/>
        </authorList>
    </citation>
    <scope>NUCLEOTIDE SEQUENCE [LARGE SCALE GENOMIC DNA]</scope>
    <source>
        <strain>BN</strain>
        <strain evidence="3">Sprague-Dawley</strain>
    </source>
</reference>
<evidence type="ECO:0000313" key="3">
    <source>
        <dbReference type="Proteomes" id="UP000234681"/>
    </source>
</evidence>
<protein>
    <submittedName>
        <fullName evidence="2">RCG54768, isoform CRA_c</fullName>
    </submittedName>
</protein>
<evidence type="ECO:0000256" key="1">
    <source>
        <dbReference type="SAM" id="MobiDB-lite"/>
    </source>
</evidence>